<feature type="compositionally biased region" description="Basic and acidic residues" evidence="3">
    <location>
        <begin position="336"/>
        <end position="353"/>
    </location>
</feature>
<feature type="domain" description="SH3" evidence="4">
    <location>
        <begin position="1"/>
        <end position="60"/>
    </location>
</feature>
<evidence type="ECO:0000256" key="3">
    <source>
        <dbReference type="SAM" id="MobiDB-lite"/>
    </source>
</evidence>
<dbReference type="Gene3D" id="2.30.30.40">
    <property type="entry name" value="SH3 Domains"/>
    <property type="match status" value="3"/>
</dbReference>
<dbReference type="InterPro" id="IPR050384">
    <property type="entry name" value="Endophilin_SH3RF"/>
</dbReference>
<gene>
    <name evidence="5" type="ORF">NMOB1V02_LOCUS3870</name>
</gene>
<reference evidence="5" key="1">
    <citation type="submission" date="2020-11" db="EMBL/GenBank/DDBJ databases">
        <authorList>
            <person name="Tran Van P."/>
        </authorList>
    </citation>
    <scope>NUCLEOTIDE SEQUENCE</scope>
</reference>
<dbReference type="SMART" id="SM00326">
    <property type="entry name" value="SH3"/>
    <property type="match status" value="3"/>
</dbReference>
<dbReference type="FunFam" id="2.30.30.40:FF:000072">
    <property type="entry name" value="Unconventional Myosin IB"/>
    <property type="match status" value="1"/>
</dbReference>
<dbReference type="InterPro" id="IPR001452">
    <property type="entry name" value="SH3_domain"/>
</dbReference>
<feature type="compositionally biased region" description="Low complexity" evidence="3">
    <location>
        <begin position="196"/>
        <end position="207"/>
    </location>
</feature>
<dbReference type="AlphaFoldDB" id="A0A7R9GCL9"/>
<feature type="region of interest" description="Disordered" evidence="3">
    <location>
        <begin position="285"/>
        <end position="447"/>
    </location>
</feature>
<dbReference type="EMBL" id="CAJPEX010000550">
    <property type="protein sequence ID" value="CAG0916244.1"/>
    <property type="molecule type" value="Genomic_DNA"/>
</dbReference>
<organism evidence="5">
    <name type="scientific">Notodromas monacha</name>
    <dbReference type="NCBI Taxonomy" id="399045"/>
    <lineage>
        <taxon>Eukaryota</taxon>
        <taxon>Metazoa</taxon>
        <taxon>Ecdysozoa</taxon>
        <taxon>Arthropoda</taxon>
        <taxon>Crustacea</taxon>
        <taxon>Oligostraca</taxon>
        <taxon>Ostracoda</taxon>
        <taxon>Podocopa</taxon>
        <taxon>Podocopida</taxon>
        <taxon>Cypridocopina</taxon>
        <taxon>Cypridoidea</taxon>
        <taxon>Cyprididae</taxon>
        <taxon>Notodromas</taxon>
    </lineage>
</organism>
<dbReference type="GO" id="GO:0007015">
    <property type="term" value="P:actin filament organization"/>
    <property type="evidence" value="ECO:0007669"/>
    <property type="project" value="TreeGrafter"/>
</dbReference>
<dbReference type="Proteomes" id="UP000678499">
    <property type="component" value="Unassembled WGS sequence"/>
</dbReference>
<evidence type="ECO:0000256" key="2">
    <source>
        <dbReference type="PROSITE-ProRule" id="PRU00192"/>
    </source>
</evidence>
<dbReference type="Pfam" id="PF14604">
    <property type="entry name" value="SH3_9"/>
    <property type="match status" value="2"/>
</dbReference>
<feature type="compositionally biased region" description="Low complexity" evidence="3">
    <location>
        <begin position="405"/>
        <end position="415"/>
    </location>
</feature>
<keyword evidence="6" id="KW-1185">Reference proteome</keyword>
<proteinExistence type="predicted"/>
<dbReference type="GO" id="GO:0016192">
    <property type="term" value="P:vesicle-mediated transport"/>
    <property type="evidence" value="ECO:0007669"/>
    <property type="project" value="UniProtKB-ARBA"/>
</dbReference>
<feature type="compositionally biased region" description="Low complexity" evidence="3">
    <location>
        <begin position="473"/>
        <end position="491"/>
    </location>
</feature>
<evidence type="ECO:0000259" key="4">
    <source>
        <dbReference type="PROSITE" id="PS50002"/>
    </source>
</evidence>
<dbReference type="SUPFAM" id="SSF50044">
    <property type="entry name" value="SH3-domain"/>
    <property type="match status" value="3"/>
</dbReference>
<dbReference type="OrthoDB" id="5971719at2759"/>
<dbReference type="CDD" id="cd11875">
    <property type="entry name" value="SH3_CD2AP-like_3"/>
    <property type="match status" value="1"/>
</dbReference>
<sequence>MSEFRVRVTYDYDAQQVDELTIRVGEVVENVERVESGWFIGTLHGRRALFPDNFVEVLTSDANLNQSELNENKMGAPRYCIALYDYEPEAADELALVPGDMLEVSCEVEDGWWRGKLKQKASTVGVFPSNFVKEVSEKEMREELKLRGLDINDFMKSSSTASAVVPKMDANKNPSKAERSPARSSSNGVPSLDMFSSKQKTKPATSSSPPPPALPPKPVKEKCEVVYSYTAVNDDELSLEVGDVVTVISKDLEDSGWWRGELNNRIGVFPDNFVRLLPMLDAISTTPTPTLPTQGTTVATGSSSSSLEKVTSGESPKKKQPAPPPPFSAAPVTTKNDAEVDGQKNELELESKGKKLKHLTTARPRGPANRRPPSTLLPTSTTFGEAEQTVAKSELPSPKSVEPVPAATPTTNGSSPPTPTSEDGLRKAKSTKPSPPPWLSELRGAQNNRNSRLFTGLLANAGGGAGDDDDDGATVLPPATPVASALPPPAVDVVPEATTPPATVTKSSSFKPIVPSKPKVADAPVLGAGEGSRIEEQISIAAASVAVAPSAPAALPVVSSIASAPEVVTEEVDVEPVGEPFLLIDMKKEVEELNAKSPTPTAALEKRLAVLEEDLSWEKRRRGEMEKIIGKLLVRIETLERAAALAATPSTAI</sequence>
<name>A0A7R9GCL9_9CRUS</name>
<dbReference type="PANTHER" id="PTHR14167:SF92">
    <property type="entry name" value="CIN85 AND CD2AP RELATED, ISOFORM J"/>
    <property type="match status" value="1"/>
</dbReference>
<feature type="region of interest" description="Disordered" evidence="3">
    <location>
        <begin position="162"/>
        <end position="219"/>
    </location>
</feature>
<feature type="compositionally biased region" description="Low complexity" evidence="3">
    <location>
        <begin position="285"/>
        <end position="306"/>
    </location>
</feature>
<feature type="region of interest" description="Disordered" evidence="3">
    <location>
        <begin position="459"/>
        <end position="491"/>
    </location>
</feature>
<evidence type="ECO:0000313" key="5">
    <source>
        <dbReference type="EMBL" id="CAD7276092.1"/>
    </source>
</evidence>
<keyword evidence="1 2" id="KW-0728">SH3 domain</keyword>
<dbReference type="PRINTS" id="PR00452">
    <property type="entry name" value="SH3DOMAIN"/>
</dbReference>
<evidence type="ECO:0000256" key="1">
    <source>
        <dbReference type="ARBA" id="ARBA00022443"/>
    </source>
</evidence>
<protein>
    <recommendedName>
        <fullName evidence="4">SH3 domain-containing protein</fullName>
    </recommendedName>
</protein>
<feature type="compositionally biased region" description="Low complexity" evidence="3">
    <location>
        <begin position="362"/>
        <end position="382"/>
    </location>
</feature>
<accession>A0A7R9GCL9</accession>
<feature type="domain" description="SH3" evidence="4">
    <location>
        <begin position="218"/>
        <end position="279"/>
    </location>
</feature>
<dbReference type="PROSITE" id="PS50002">
    <property type="entry name" value="SH3"/>
    <property type="match status" value="3"/>
</dbReference>
<feature type="compositionally biased region" description="Pro residues" evidence="3">
    <location>
        <begin position="208"/>
        <end position="217"/>
    </location>
</feature>
<evidence type="ECO:0000313" key="6">
    <source>
        <dbReference type="Proteomes" id="UP000678499"/>
    </source>
</evidence>
<dbReference type="EMBL" id="OA882587">
    <property type="protein sequence ID" value="CAD7276092.1"/>
    <property type="molecule type" value="Genomic_DNA"/>
</dbReference>
<feature type="domain" description="SH3" evidence="4">
    <location>
        <begin position="75"/>
        <end position="137"/>
    </location>
</feature>
<dbReference type="Pfam" id="PF00018">
    <property type="entry name" value="SH3_1"/>
    <property type="match status" value="1"/>
</dbReference>
<dbReference type="GO" id="GO:0016477">
    <property type="term" value="P:cell migration"/>
    <property type="evidence" value="ECO:0007669"/>
    <property type="project" value="TreeGrafter"/>
</dbReference>
<dbReference type="InterPro" id="IPR036028">
    <property type="entry name" value="SH3-like_dom_sf"/>
</dbReference>
<dbReference type="PANTHER" id="PTHR14167">
    <property type="entry name" value="SH3 DOMAIN-CONTAINING"/>
    <property type="match status" value="1"/>
</dbReference>